<dbReference type="EMBL" id="FNXY01000006">
    <property type="protein sequence ID" value="SEJ34036.1"/>
    <property type="molecule type" value="Genomic_DNA"/>
</dbReference>
<feature type="signal peptide" evidence="1">
    <location>
        <begin position="1"/>
        <end position="23"/>
    </location>
</feature>
<reference evidence="2 3" key="1">
    <citation type="submission" date="2016-10" db="EMBL/GenBank/DDBJ databases">
        <authorList>
            <person name="de Groot N.N."/>
        </authorList>
    </citation>
    <scope>NUCLEOTIDE SEQUENCE [LARGE SCALE GENOMIC DNA]</scope>
    <source>
        <strain evidence="2 3">DSM 19938</strain>
    </source>
</reference>
<organism evidence="2 3">
    <name type="scientific">Dyadobacter koreensis</name>
    <dbReference type="NCBI Taxonomy" id="408657"/>
    <lineage>
        <taxon>Bacteria</taxon>
        <taxon>Pseudomonadati</taxon>
        <taxon>Bacteroidota</taxon>
        <taxon>Cytophagia</taxon>
        <taxon>Cytophagales</taxon>
        <taxon>Spirosomataceae</taxon>
        <taxon>Dyadobacter</taxon>
    </lineage>
</organism>
<evidence type="ECO:0008006" key="4">
    <source>
        <dbReference type="Google" id="ProtNLM"/>
    </source>
</evidence>
<evidence type="ECO:0000313" key="3">
    <source>
        <dbReference type="Proteomes" id="UP000199532"/>
    </source>
</evidence>
<gene>
    <name evidence="2" type="ORF">SAMN04487995_4295</name>
</gene>
<keyword evidence="1" id="KW-0732">Signal</keyword>
<sequence length="103" mass="11961">MKSIKNFLVPALFLFVLSSNVFAQNFRSEQRKLEATVNLAYKNKKLTANEYSKLKREQEVIKGAIEKAEADGVVTPDEKNKIHSKLVRSRKRLAKYKTNREIY</sequence>
<dbReference type="Proteomes" id="UP000199532">
    <property type="component" value="Unassembled WGS sequence"/>
</dbReference>
<accession>A0A1H6Y0R0</accession>
<name>A0A1H6Y0R0_9BACT</name>
<evidence type="ECO:0000256" key="1">
    <source>
        <dbReference type="SAM" id="SignalP"/>
    </source>
</evidence>
<evidence type="ECO:0000313" key="2">
    <source>
        <dbReference type="EMBL" id="SEJ34036.1"/>
    </source>
</evidence>
<proteinExistence type="predicted"/>
<dbReference type="AlphaFoldDB" id="A0A1H6Y0R0"/>
<feature type="chain" id="PRO_5011697247" description="DUF4398 domain-containing protein" evidence="1">
    <location>
        <begin position="24"/>
        <end position="103"/>
    </location>
</feature>
<keyword evidence="3" id="KW-1185">Reference proteome</keyword>
<protein>
    <recommendedName>
        <fullName evidence="4">DUF4398 domain-containing protein</fullName>
    </recommendedName>
</protein>
<dbReference type="RefSeq" id="WP_229209716.1">
    <property type="nucleotide sequence ID" value="NZ_FNXY01000006.1"/>
</dbReference>